<comment type="subcellular location">
    <subcellularLocation>
        <location evidence="1 10">Cell outer membrane</location>
        <topology evidence="1 10">Multi-pass membrane protein</topology>
    </subcellularLocation>
</comment>
<dbReference type="GO" id="GO:0015232">
    <property type="term" value="F:heme transmembrane transporter activity"/>
    <property type="evidence" value="ECO:0007669"/>
    <property type="project" value="InterPro"/>
</dbReference>
<evidence type="ECO:0000313" key="16">
    <source>
        <dbReference type="EMBL" id="KMJ45270.1"/>
    </source>
</evidence>
<keyword evidence="4 10" id="KW-1134">Transmembrane beta strand</keyword>
<proteinExistence type="inferred from homology"/>
<evidence type="ECO:0000256" key="10">
    <source>
        <dbReference type="PROSITE-ProRule" id="PRU01360"/>
    </source>
</evidence>
<evidence type="ECO:0000256" key="8">
    <source>
        <dbReference type="ARBA" id="ARBA00023136"/>
    </source>
</evidence>
<dbReference type="Gene3D" id="2.170.130.10">
    <property type="entry name" value="TonB-dependent receptor, plug domain"/>
    <property type="match status" value="1"/>
</dbReference>
<evidence type="ECO:0000256" key="13">
    <source>
        <dbReference type="SAM" id="SignalP"/>
    </source>
</evidence>
<dbReference type="STRING" id="880157.AB204_09925"/>
<keyword evidence="6 13" id="KW-0732">Signal</keyword>
<dbReference type="Gene3D" id="2.40.170.20">
    <property type="entry name" value="TonB-dependent receptor, beta-barrel domain"/>
    <property type="match status" value="1"/>
</dbReference>
<feature type="chain" id="PRO_5005261680" description="TonB-dependent receptor" evidence="13">
    <location>
        <begin position="37"/>
        <end position="701"/>
    </location>
</feature>
<reference evidence="16 17" key="1">
    <citation type="submission" date="2015-06" db="EMBL/GenBank/DDBJ databases">
        <title>Draft Whole-Genome Sequence of the Entomopathogenic Bacterium Xenorhabdus khoisanae.</title>
        <authorList>
            <person name="Naidoo S."/>
            <person name="Featherston J."/>
            <person name="Gray V.M."/>
        </authorList>
    </citation>
    <scope>NUCLEOTIDE SEQUENCE [LARGE SCALE GENOMIC DNA]</scope>
    <source>
        <strain evidence="16 17">MCB</strain>
    </source>
</reference>
<dbReference type="EMBL" id="LFCV01000059">
    <property type="protein sequence ID" value="KMJ45270.1"/>
    <property type="molecule type" value="Genomic_DNA"/>
</dbReference>
<dbReference type="PROSITE" id="PS52016">
    <property type="entry name" value="TONB_DEPENDENT_REC_3"/>
    <property type="match status" value="1"/>
</dbReference>
<organism evidence="16 17">
    <name type="scientific">Xenorhabdus khoisanae</name>
    <dbReference type="NCBI Taxonomy" id="880157"/>
    <lineage>
        <taxon>Bacteria</taxon>
        <taxon>Pseudomonadati</taxon>
        <taxon>Pseudomonadota</taxon>
        <taxon>Gammaproteobacteria</taxon>
        <taxon>Enterobacterales</taxon>
        <taxon>Morganellaceae</taxon>
        <taxon>Xenorhabdus</taxon>
    </lineage>
</organism>
<feature type="short sequence motif" description="TonB C-terminal box" evidence="11">
    <location>
        <begin position="684"/>
        <end position="701"/>
    </location>
</feature>
<dbReference type="SUPFAM" id="SSF56935">
    <property type="entry name" value="Porins"/>
    <property type="match status" value="1"/>
</dbReference>
<dbReference type="InterPro" id="IPR039426">
    <property type="entry name" value="TonB-dep_rcpt-like"/>
</dbReference>
<keyword evidence="17" id="KW-1185">Reference proteome</keyword>
<dbReference type="GO" id="GO:0044718">
    <property type="term" value="P:siderophore transmembrane transport"/>
    <property type="evidence" value="ECO:0007669"/>
    <property type="project" value="TreeGrafter"/>
</dbReference>
<dbReference type="Proteomes" id="UP000036277">
    <property type="component" value="Unassembled WGS sequence"/>
</dbReference>
<dbReference type="InterPro" id="IPR011276">
    <property type="entry name" value="TonB_haem/Hb_rcpt"/>
</dbReference>
<dbReference type="NCBIfam" id="TIGR01785">
    <property type="entry name" value="TonB-hemin"/>
    <property type="match status" value="1"/>
</dbReference>
<dbReference type="GO" id="GO:0015344">
    <property type="term" value="F:siderophore uptake transmembrane transporter activity"/>
    <property type="evidence" value="ECO:0007669"/>
    <property type="project" value="TreeGrafter"/>
</dbReference>
<evidence type="ECO:0000256" key="12">
    <source>
        <dbReference type="RuleBase" id="RU003357"/>
    </source>
</evidence>
<evidence type="ECO:0000256" key="11">
    <source>
        <dbReference type="PROSITE-ProRule" id="PRU10144"/>
    </source>
</evidence>
<feature type="domain" description="TonB-dependent receptor-like beta-barrel" evidence="14">
    <location>
        <begin position="252"/>
        <end position="668"/>
    </location>
</feature>
<evidence type="ECO:0000256" key="9">
    <source>
        <dbReference type="ARBA" id="ARBA00023237"/>
    </source>
</evidence>
<dbReference type="InterPro" id="IPR036942">
    <property type="entry name" value="Beta-barrel_TonB_sf"/>
</dbReference>
<evidence type="ECO:0008006" key="18">
    <source>
        <dbReference type="Google" id="ProtNLM"/>
    </source>
</evidence>
<feature type="domain" description="TonB-dependent receptor plug" evidence="15">
    <location>
        <begin position="68"/>
        <end position="163"/>
    </location>
</feature>
<keyword evidence="3 10" id="KW-0813">Transport</keyword>
<keyword evidence="7 12" id="KW-0798">TonB box</keyword>
<gene>
    <name evidence="16" type="ORF">AB204_09925</name>
</gene>
<dbReference type="PANTHER" id="PTHR30069:SF41">
    <property type="entry name" value="HEME_HEMOPEXIN UTILIZATION PROTEIN C"/>
    <property type="match status" value="1"/>
</dbReference>
<dbReference type="InterPro" id="IPR000531">
    <property type="entry name" value="Beta-barrel_TonB"/>
</dbReference>
<dbReference type="Pfam" id="PF00593">
    <property type="entry name" value="TonB_dep_Rec_b-barrel"/>
    <property type="match status" value="1"/>
</dbReference>
<dbReference type="OrthoDB" id="6046653at2"/>
<evidence type="ECO:0000256" key="4">
    <source>
        <dbReference type="ARBA" id="ARBA00022452"/>
    </source>
</evidence>
<dbReference type="PATRIC" id="fig|880157.4.peg.2102"/>
<evidence type="ECO:0000259" key="15">
    <source>
        <dbReference type="Pfam" id="PF07715"/>
    </source>
</evidence>
<keyword evidence="9 10" id="KW-0998">Cell outer membrane</keyword>
<feature type="signal peptide" evidence="13">
    <location>
        <begin position="1"/>
        <end position="36"/>
    </location>
</feature>
<sequence>MTQITKIYASLAKSGLCVPLMSASMLTVAISTNAFASAESTIKKSPSTGDTLVVIADNNAQGAPEERKVSRNEIKVKQAQSVAEILKNVPGVQAGHPSALGQRFKIRGMDDQFINVTIDGARQEGYHFHHSGSYGIDPEMLKQVDIKVGSNSITYDTGAIGGALKFETVDAGDLLAPGQLFGAKGKLNYSSNGDEFQQSLATYGRLGVVDLLGYFTHRNMHDSKSGRDNIGRDSIPTDGKLFNYLLKAKFNLTDEQYINVSKEHYKNDAVTNHRLNFGNDISPGINNGNKAKYAIDRDTHNITYGYAPVDNDLIDLKISAYHTEQTSTHMKSVSGNGKGFDSFVKTQGIKVRNTSSFDTQKLSHALTYGYEYFDTRMGYTDVKENAYKKETEKGNASSVYLEDDIQLADFHIIPGIRWDHYKYHAINKQNESFDRTYSHFSKALGLKYELGASTTLFANYTELFRGPLGKELGMGLSNHSNNLKATTGYNLETGLAGSYPGVFADNDSLVVSGKVFQTNFKNLSTTLAKNELHNIPKARLEGFELATGYKLGNLSLKTTYAKADNKITQGNELINKAFTNGLEFTPSVGDSITVGGSYLFDQTDVELGWNTRFVLSKNSKGKTRNDKKEDIIVDVHKSGYGVSNMYVSWAPKSGVLKNAELQFGIDNIFDKRYNEHSYYLNTTQGQEEKGRTYKATISYKF</sequence>
<dbReference type="CDD" id="cd01347">
    <property type="entry name" value="ligand_gated_channel"/>
    <property type="match status" value="1"/>
</dbReference>
<evidence type="ECO:0000256" key="6">
    <source>
        <dbReference type="ARBA" id="ARBA00022729"/>
    </source>
</evidence>
<comment type="similarity">
    <text evidence="2 10 12">Belongs to the TonB-dependent receptor family.</text>
</comment>
<dbReference type="InterPro" id="IPR037066">
    <property type="entry name" value="Plug_dom_sf"/>
</dbReference>
<evidence type="ECO:0000256" key="5">
    <source>
        <dbReference type="ARBA" id="ARBA00022692"/>
    </source>
</evidence>
<evidence type="ECO:0000256" key="3">
    <source>
        <dbReference type="ARBA" id="ARBA00022448"/>
    </source>
</evidence>
<dbReference type="GO" id="GO:0009279">
    <property type="term" value="C:cell outer membrane"/>
    <property type="evidence" value="ECO:0007669"/>
    <property type="project" value="UniProtKB-SubCell"/>
</dbReference>
<keyword evidence="5 10" id="KW-0812">Transmembrane</keyword>
<comment type="caution">
    <text evidence="16">The sequence shown here is derived from an EMBL/GenBank/DDBJ whole genome shotgun (WGS) entry which is preliminary data.</text>
</comment>
<dbReference type="AlphaFoldDB" id="A0A0J5IPX6"/>
<evidence type="ECO:0000256" key="1">
    <source>
        <dbReference type="ARBA" id="ARBA00004571"/>
    </source>
</evidence>
<protein>
    <recommendedName>
        <fullName evidence="18">TonB-dependent receptor</fullName>
    </recommendedName>
</protein>
<accession>A0A0J5IPX6</accession>
<evidence type="ECO:0000256" key="7">
    <source>
        <dbReference type="ARBA" id="ARBA00023077"/>
    </source>
</evidence>
<name>A0A0J5IPX6_9GAMM</name>
<dbReference type="InterPro" id="IPR010917">
    <property type="entry name" value="TonB_rcpt_CS"/>
</dbReference>
<evidence type="ECO:0000256" key="2">
    <source>
        <dbReference type="ARBA" id="ARBA00009810"/>
    </source>
</evidence>
<evidence type="ECO:0000259" key="14">
    <source>
        <dbReference type="Pfam" id="PF00593"/>
    </source>
</evidence>
<dbReference type="Pfam" id="PF07715">
    <property type="entry name" value="Plug"/>
    <property type="match status" value="1"/>
</dbReference>
<keyword evidence="8 10" id="KW-0472">Membrane</keyword>
<dbReference type="PANTHER" id="PTHR30069">
    <property type="entry name" value="TONB-DEPENDENT OUTER MEMBRANE RECEPTOR"/>
    <property type="match status" value="1"/>
</dbReference>
<dbReference type="InterPro" id="IPR012910">
    <property type="entry name" value="Plug_dom"/>
</dbReference>
<evidence type="ECO:0000313" key="17">
    <source>
        <dbReference type="Proteomes" id="UP000036277"/>
    </source>
</evidence>
<dbReference type="PROSITE" id="PS01156">
    <property type="entry name" value="TONB_DEPENDENT_REC_2"/>
    <property type="match status" value="1"/>
</dbReference>